<gene>
    <name evidence="1" type="ORF">KIL84_004190</name>
</gene>
<name>A0A9D4B623_9SAUR</name>
<accession>A0A9D4B623</accession>
<dbReference type="Proteomes" id="UP000827986">
    <property type="component" value="Unassembled WGS sequence"/>
</dbReference>
<dbReference type="EMBL" id="JAHDVG010000466">
    <property type="protein sequence ID" value="KAH1182698.1"/>
    <property type="molecule type" value="Genomic_DNA"/>
</dbReference>
<dbReference type="AlphaFoldDB" id="A0A9D4B623"/>
<organism evidence="1 2">
    <name type="scientific">Mauremys mutica</name>
    <name type="common">yellowpond turtle</name>
    <dbReference type="NCBI Taxonomy" id="74926"/>
    <lineage>
        <taxon>Eukaryota</taxon>
        <taxon>Metazoa</taxon>
        <taxon>Chordata</taxon>
        <taxon>Craniata</taxon>
        <taxon>Vertebrata</taxon>
        <taxon>Euteleostomi</taxon>
        <taxon>Archelosauria</taxon>
        <taxon>Testudinata</taxon>
        <taxon>Testudines</taxon>
        <taxon>Cryptodira</taxon>
        <taxon>Durocryptodira</taxon>
        <taxon>Testudinoidea</taxon>
        <taxon>Geoemydidae</taxon>
        <taxon>Geoemydinae</taxon>
        <taxon>Mauremys</taxon>
    </lineage>
</organism>
<protein>
    <submittedName>
        <fullName evidence="1">Uncharacterized protein</fullName>
    </submittedName>
</protein>
<evidence type="ECO:0000313" key="2">
    <source>
        <dbReference type="Proteomes" id="UP000827986"/>
    </source>
</evidence>
<proteinExistence type="predicted"/>
<keyword evidence="2" id="KW-1185">Reference proteome</keyword>
<sequence>MAAGPVFPCSLPQHTCTIVDIEPSIPIVQFQTAPEKTLSVRSSCPVIVWCAYTATHLHLPPKVKISTPRSPIAHGLNSMLPITMHEGCVWPLFFRDEKQVH</sequence>
<evidence type="ECO:0000313" key="1">
    <source>
        <dbReference type="EMBL" id="KAH1182698.1"/>
    </source>
</evidence>
<comment type="caution">
    <text evidence="1">The sequence shown here is derived from an EMBL/GenBank/DDBJ whole genome shotgun (WGS) entry which is preliminary data.</text>
</comment>
<reference evidence="1" key="1">
    <citation type="submission" date="2021-09" db="EMBL/GenBank/DDBJ databases">
        <title>The genome of Mauremys mutica provides insights into the evolution of semi-aquatic lifestyle.</title>
        <authorList>
            <person name="Gong S."/>
            <person name="Gao Y."/>
        </authorList>
    </citation>
    <scope>NUCLEOTIDE SEQUENCE</scope>
    <source>
        <strain evidence="1">MM-2020</strain>
        <tissue evidence="1">Muscle</tissue>
    </source>
</reference>